<proteinExistence type="predicted"/>
<dbReference type="Ensembl" id="ENSGACT00000014353.1">
    <property type="protein sequence ID" value="ENSGACP00000014328.1"/>
    <property type="gene ID" value="ENSGACG00000010831.1"/>
</dbReference>
<reference evidence="2" key="2">
    <citation type="submission" date="2024-04" db="UniProtKB">
        <authorList>
            <consortium name="Ensembl"/>
        </authorList>
    </citation>
    <scope>IDENTIFICATION</scope>
</reference>
<evidence type="ECO:0000256" key="1">
    <source>
        <dbReference type="SAM" id="MobiDB-lite"/>
    </source>
</evidence>
<accession>G3P9Q4</accession>
<evidence type="ECO:0000313" key="2">
    <source>
        <dbReference type="Ensembl" id="ENSGACP00000014328.1"/>
    </source>
</evidence>
<feature type="region of interest" description="Disordered" evidence="1">
    <location>
        <begin position="24"/>
        <end position="45"/>
    </location>
</feature>
<dbReference type="AlphaFoldDB" id="G3P9Q4"/>
<feature type="region of interest" description="Disordered" evidence="1">
    <location>
        <begin position="71"/>
        <end position="105"/>
    </location>
</feature>
<name>G3P9Q4_GASAC</name>
<sequence>TLIRTKHLNDDLLIHPQSSATFKHTSLSSFRPQVPESCGPPESRPAQVPLTCSTCIYTHMNHHQLHRLNYVVSREEASPPGGDSPSYREHRDTEEPGLDQNPNPG</sequence>
<reference evidence="2" key="1">
    <citation type="submission" date="2006-01" db="EMBL/GenBank/DDBJ databases">
        <authorList>
            <person name="Lindblad-Toh K."/>
            <person name="Mauceli E."/>
            <person name="Grabherr M."/>
            <person name="Chang J.L."/>
            <person name="Lander E.S."/>
        </authorList>
    </citation>
    <scope>NUCLEOTIDE SEQUENCE [LARGE SCALE GENOMIC DNA]</scope>
</reference>
<dbReference type="InParanoid" id="G3P9Q4"/>
<dbReference type="Bgee" id="ENSGACG00000010831">
    <property type="expression patterns" value="Expressed in intestinal epithelial cell and 4 other cell types or tissues"/>
</dbReference>
<protein>
    <submittedName>
        <fullName evidence="2">Uncharacterized protein</fullName>
    </submittedName>
</protein>
<organism evidence="2">
    <name type="scientific">Gasterosteus aculeatus</name>
    <name type="common">Three-spined stickleback</name>
    <dbReference type="NCBI Taxonomy" id="69293"/>
    <lineage>
        <taxon>Eukaryota</taxon>
        <taxon>Metazoa</taxon>
        <taxon>Chordata</taxon>
        <taxon>Craniata</taxon>
        <taxon>Vertebrata</taxon>
        <taxon>Euteleostomi</taxon>
        <taxon>Actinopterygii</taxon>
        <taxon>Neopterygii</taxon>
        <taxon>Teleostei</taxon>
        <taxon>Neoteleostei</taxon>
        <taxon>Acanthomorphata</taxon>
        <taxon>Eupercaria</taxon>
        <taxon>Perciformes</taxon>
        <taxon>Cottioidei</taxon>
        <taxon>Gasterosteales</taxon>
        <taxon>Gasterosteidae</taxon>
        <taxon>Gasterosteus</taxon>
    </lineage>
</organism>